<dbReference type="InterPro" id="IPR036770">
    <property type="entry name" value="Ankyrin_rpt-contain_sf"/>
</dbReference>
<evidence type="ECO:0000313" key="6">
    <source>
        <dbReference type="Proteomes" id="UP000186817"/>
    </source>
</evidence>
<accession>A0A1Q9CPP9</accession>
<dbReference type="SMART" id="SM00248">
    <property type="entry name" value="ANK"/>
    <property type="match status" value="11"/>
</dbReference>
<name>A0A1Q9CPP9_SYMMI</name>
<sequence length="573" mass="63524">MDAPATPSSVARQPASSDPLLPPKEVMSVMQWVLIQSRDMKPGTLEWWTDPLSDNHARMESELRELQRYEMLEVRSLSGETWELAPAAFEDTEQLALPMSLQLVILPFVQLQECPNETDMDTTHRHRAMDGRYWETVRLLVEAGVDVDETCRSKAFSERHLDMACFLLDCRAQVDKASAEGYRDSVQLLVASRAALDVTRDRDGSTPLLRATERGHVKVVELLIGARANLDIARTDDGKTPLIRALDCENSEIIRLLIEARSDLEKESAKNGTTPLLRACERGRASLVRRLLDARAAADRCHSKTGWTPLQTCVTHRQIDIARMLLEARADLNKESTTDGRTPLLRAVEHGIADMVQLLVEAKAADVQQAHDGRAPLSRASTRGDLMMVRQLVLGRADLDAVAVAQGTTPLLEAVESGHVRTVQFLIESRADLEKPGHNDTAPLLRACELRKYALVSLLLEQRADVNKKRGVDGETATSRALACGYSEIVRALAEVQAHAKGACWEGQLKMLCFAQRSGTRLVLPTRQLPVAMSQRGTLSSPLARGAKEQKFHIPEVIVGMQYRLQLLGGVQR</sequence>
<dbReference type="InterPro" id="IPR002110">
    <property type="entry name" value="Ankyrin_rpt"/>
</dbReference>
<feature type="repeat" description="ANK" evidence="3">
    <location>
        <begin position="203"/>
        <end position="235"/>
    </location>
</feature>
<evidence type="ECO:0000313" key="5">
    <source>
        <dbReference type="EMBL" id="OLP84923.1"/>
    </source>
</evidence>
<proteinExistence type="predicted"/>
<feature type="repeat" description="ANK" evidence="3">
    <location>
        <begin position="305"/>
        <end position="337"/>
    </location>
</feature>
<protein>
    <submittedName>
        <fullName evidence="5">Uncharacterized protein</fullName>
    </submittedName>
</protein>
<evidence type="ECO:0000256" key="2">
    <source>
        <dbReference type="ARBA" id="ARBA00023043"/>
    </source>
</evidence>
<evidence type="ECO:0000256" key="4">
    <source>
        <dbReference type="SAM" id="MobiDB-lite"/>
    </source>
</evidence>
<keyword evidence="6" id="KW-1185">Reference proteome</keyword>
<feature type="region of interest" description="Disordered" evidence="4">
    <location>
        <begin position="1"/>
        <end position="22"/>
    </location>
</feature>
<dbReference type="Gene3D" id="1.25.40.20">
    <property type="entry name" value="Ankyrin repeat-containing domain"/>
    <property type="match status" value="4"/>
</dbReference>
<dbReference type="AlphaFoldDB" id="A0A1Q9CPP9"/>
<comment type="caution">
    <text evidence="5">The sequence shown here is derived from an EMBL/GenBank/DDBJ whole genome shotgun (WGS) entry which is preliminary data.</text>
</comment>
<dbReference type="SUPFAM" id="SSF48403">
    <property type="entry name" value="Ankyrin repeat"/>
    <property type="match status" value="1"/>
</dbReference>
<keyword evidence="2 3" id="KW-0040">ANK repeat</keyword>
<dbReference type="PROSITE" id="PS50088">
    <property type="entry name" value="ANK_REPEAT"/>
    <property type="match status" value="6"/>
</dbReference>
<dbReference type="PANTHER" id="PTHR24188:SF29">
    <property type="entry name" value="GH09064P"/>
    <property type="match status" value="1"/>
</dbReference>
<feature type="compositionally biased region" description="Polar residues" evidence="4">
    <location>
        <begin position="1"/>
        <end position="16"/>
    </location>
</feature>
<dbReference type="Proteomes" id="UP000186817">
    <property type="component" value="Unassembled WGS sequence"/>
</dbReference>
<dbReference type="PANTHER" id="PTHR24188">
    <property type="entry name" value="ANKYRIN REPEAT PROTEIN"/>
    <property type="match status" value="1"/>
</dbReference>
<feature type="repeat" description="ANK" evidence="3">
    <location>
        <begin position="339"/>
        <end position="364"/>
    </location>
</feature>
<evidence type="ECO:0000256" key="3">
    <source>
        <dbReference type="PROSITE-ProRule" id="PRU00023"/>
    </source>
</evidence>
<evidence type="ECO:0000256" key="1">
    <source>
        <dbReference type="ARBA" id="ARBA00022737"/>
    </source>
</evidence>
<organism evidence="5 6">
    <name type="scientific">Symbiodinium microadriaticum</name>
    <name type="common">Dinoflagellate</name>
    <name type="synonym">Zooxanthella microadriatica</name>
    <dbReference type="NCBI Taxonomy" id="2951"/>
    <lineage>
        <taxon>Eukaryota</taxon>
        <taxon>Sar</taxon>
        <taxon>Alveolata</taxon>
        <taxon>Dinophyceae</taxon>
        <taxon>Suessiales</taxon>
        <taxon>Symbiodiniaceae</taxon>
        <taxon>Symbiodinium</taxon>
    </lineage>
</organism>
<dbReference type="OrthoDB" id="1577640at2759"/>
<dbReference type="Pfam" id="PF00023">
    <property type="entry name" value="Ank"/>
    <property type="match status" value="1"/>
</dbReference>
<keyword evidence="1" id="KW-0677">Repeat</keyword>
<dbReference type="Pfam" id="PF12796">
    <property type="entry name" value="Ank_2"/>
    <property type="match status" value="3"/>
</dbReference>
<feature type="repeat" description="ANK" evidence="3">
    <location>
        <begin position="406"/>
        <end position="438"/>
    </location>
</feature>
<dbReference type="EMBL" id="LSRX01001006">
    <property type="protein sequence ID" value="OLP84923.1"/>
    <property type="molecule type" value="Genomic_DNA"/>
</dbReference>
<dbReference type="PROSITE" id="PS50297">
    <property type="entry name" value="ANK_REP_REGION"/>
    <property type="match status" value="5"/>
</dbReference>
<reference evidence="5 6" key="1">
    <citation type="submission" date="2016-02" db="EMBL/GenBank/DDBJ databases">
        <title>Genome analysis of coral dinoflagellate symbionts highlights evolutionary adaptations to a symbiotic lifestyle.</title>
        <authorList>
            <person name="Aranda M."/>
            <person name="Li Y."/>
            <person name="Liew Y.J."/>
            <person name="Baumgarten S."/>
            <person name="Simakov O."/>
            <person name="Wilson M."/>
            <person name="Piel J."/>
            <person name="Ashoor H."/>
            <person name="Bougouffa S."/>
            <person name="Bajic V.B."/>
            <person name="Ryu T."/>
            <person name="Ravasi T."/>
            <person name="Bayer T."/>
            <person name="Micklem G."/>
            <person name="Kim H."/>
            <person name="Bhak J."/>
            <person name="Lajeunesse T.C."/>
            <person name="Voolstra C.R."/>
        </authorList>
    </citation>
    <scope>NUCLEOTIDE SEQUENCE [LARGE SCALE GENOMIC DNA]</scope>
    <source>
        <strain evidence="5 6">CCMP2467</strain>
    </source>
</reference>
<feature type="repeat" description="ANK" evidence="3">
    <location>
        <begin position="237"/>
        <end position="269"/>
    </location>
</feature>
<feature type="repeat" description="ANK" evidence="3">
    <location>
        <begin position="271"/>
        <end position="303"/>
    </location>
</feature>
<gene>
    <name evidence="5" type="ORF">AK812_SmicGene34150</name>
</gene>